<sequence length="867" mass="93733">MRPAPPGLRSVPWPPNRLGAPGPSHAQRAGSLHGFSGSPWSLLRLSISASASGWRRSRSRLQVQKEVKEPVKKELKAMSLEKEVNLIESQLRKMESIISTYHSVRDYSTLPSKSTPRGLSALNDLEHLAVESSDNQAARALAFCSEDSGRVAELVARTLRTLGATGATEEIDHRVGEDLQELTEMLKEDGVAAEWTLAPPGASDSAPNAQNARWPILAALQQICQDGRRRLGIAEAACHEQHVPSERNLKKIAFSELLDAAIGRGSFKVLGDGEVLISGVVDVIERAMAGDLLLVSVDGCDEDLLSNAFQDANERGVSALVLLTSNREEQMLIEKLWSSPTGGRPDAVVALPKASEPQVSLARAYFGSGQTGMRKIAVVGEDELEIRAAAWLLFKMLEVHAGASRTGLINDRCSLIAHRSLGIFGGLTVCAVEEILAGMREADVDFCVAEVLPSTNAFSPVNFDLVLDLGGGRDVLGSEVICRKPSSTVSTCATYSFEVPIASETEYKDLTKAKLVEELVSRGFDEPQSLKSKTKQELLETLQAIADAEAEDEPDLLSGNDADGTNLHAVFTLANLEGLELILSGLKINRMNLCMPWLGSCSPNAVTAALCAASHIIQQEASLEATCRCLQCLPSIATPPAILEVSRAGEGSEEGDAKTSHLGILHEVSCPSDMTVALQTVESLKDPEATVTAVFGCDGEVSRKERVKYAWALAQSCAERIVLTSANCGTEPPLQVIEDMLEALRGVRRWMEEEMSKPLEVFVVVDRADAIKLGTITDSENSVTLVFGSGYKDFYEAPDEDGVVQAWLFNDRSLLTEALSLAGEMRKETTMPPWTKKPKVGFTYPGRSLHWSYGINMNSDGQMIELL</sequence>
<dbReference type="EMBL" id="CAXAMM010005446">
    <property type="protein sequence ID" value="CAK9007245.1"/>
    <property type="molecule type" value="Genomic_DNA"/>
</dbReference>
<evidence type="ECO:0000313" key="2">
    <source>
        <dbReference type="Proteomes" id="UP001642464"/>
    </source>
</evidence>
<name>A0ABP0IYR7_9DINO</name>
<dbReference type="InterPro" id="IPR036615">
    <property type="entry name" value="Mur_ligase_C_dom_sf"/>
</dbReference>
<dbReference type="SUPFAM" id="SSF53244">
    <property type="entry name" value="MurD-like peptide ligases, peptide-binding domain"/>
    <property type="match status" value="1"/>
</dbReference>
<dbReference type="Gene3D" id="3.90.190.20">
    <property type="entry name" value="Mur ligase, C-terminal domain"/>
    <property type="match status" value="1"/>
</dbReference>
<dbReference type="PANTHER" id="PTHR23135">
    <property type="entry name" value="MUR LIGASE FAMILY MEMBER"/>
    <property type="match status" value="1"/>
</dbReference>
<accession>A0ABP0IYR7</accession>
<keyword evidence="1" id="KW-0436">Ligase</keyword>
<gene>
    <name evidence="1" type="ORF">SCF082_LOCUS9371</name>
</gene>
<comment type="caution">
    <text evidence="1">The sequence shown here is derived from an EMBL/GenBank/DDBJ whole genome shotgun (WGS) entry which is preliminary data.</text>
</comment>
<dbReference type="Proteomes" id="UP001642464">
    <property type="component" value="Unassembled WGS sequence"/>
</dbReference>
<dbReference type="GO" id="GO:0016874">
    <property type="term" value="F:ligase activity"/>
    <property type="evidence" value="ECO:0007669"/>
    <property type="project" value="UniProtKB-KW"/>
</dbReference>
<evidence type="ECO:0000313" key="1">
    <source>
        <dbReference type="EMBL" id="CAK9007245.1"/>
    </source>
</evidence>
<reference evidence="1 2" key="1">
    <citation type="submission" date="2024-02" db="EMBL/GenBank/DDBJ databases">
        <authorList>
            <person name="Chen Y."/>
            <person name="Shah S."/>
            <person name="Dougan E. K."/>
            <person name="Thang M."/>
            <person name="Chan C."/>
        </authorList>
    </citation>
    <scope>NUCLEOTIDE SEQUENCE [LARGE SCALE GENOMIC DNA]</scope>
</reference>
<dbReference type="PANTHER" id="PTHR23135:SF4">
    <property type="entry name" value="UDP-N-ACETYLMURAMOYL-L-ALANYL-D-GLUTAMATE--2,6-DIAMINOPIMELATE LIGASE MURE HOMOLOG, CHLOROPLASTIC"/>
    <property type="match status" value="1"/>
</dbReference>
<proteinExistence type="predicted"/>
<keyword evidence="2" id="KW-1185">Reference proteome</keyword>
<organism evidence="1 2">
    <name type="scientific">Durusdinium trenchii</name>
    <dbReference type="NCBI Taxonomy" id="1381693"/>
    <lineage>
        <taxon>Eukaryota</taxon>
        <taxon>Sar</taxon>
        <taxon>Alveolata</taxon>
        <taxon>Dinophyceae</taxon>
        <taxon>Suessiales</taxon>
        <taxon>Symbiodiniaceae</taxon>
        <taxon>Durusdinium</taxon>
    </lineage>
</organism>
<protein>
    <submittedName>
        <fullName evidence="1">Uncharacterized protein</fullName>
    </submittedName>
</protein>